<reference evidence="2" key="1">
    <citation type="journal article" date="2020" name="Fungal Divers.">
        <title>Resolving the Mortierellaceae phylogeny through synthesis of multi-gene phylogenetics and phylogenomics.</title>
        <authorList>
            <person name="Vandepol N."/>
            <person name="Liber J."/>
            <person name="Desiro A."/>
            <person name="Na H."/>
            <person name="Kennedy M."/>
            <person name="Barry K."/>
            <person name="Grigoriev I.V."/>
            <person name="Miller A.N."/>
            <person name="O'Donnell K."/>
            <person name="Stajich J.E."/>
            <person name="Bonito G."/>
        </authorList>
    </citation>
    <scope>NUCLEOTIDE SEQUENCE</scope>
    <source>
        <strain evidence="2">KOD1015</strain>
    </source>
</reference>
<feature type="compositionally biased region" description="Polar residues" evidence="1">
    <location>
        <begin position="19"/>
        <end position="37"/>
    </location>
</feature>
<name>A0A9P6KAE4_9FUNG</name>
<protein>
    <submittedName>
        <fullName evidence="2">Uncharacterized protein</fullName>
    </submittedName>
</protein>
<evidence type="ECO:0000313" key="3">
    <source>
        <dbReference type="Proteomes" id="UP000780801"/>
    </source>
</evidence>
<evidence type="ECO:0000256" key="1">
    <source>
        <dbReference type="SAM" id="MobiDB-lite"/>
    </source>
</evidence>
<dbReference type="Proteomes" id="UP000780801">
    <property type="component" value="Unassembled WGS sequence"/>
</dbReference>
<keyword evidence="3" id="KW-1185">Reference proteome</keyword>
<feature type="compositionally biased region" description="Polar residues" evidence="1">
    <location>
        <begin position="166"/>
        <end position="189"/>
    </location>
</feature>
<accession>A0A9P6KAE4</accession>
<proteinExistence type="predicted"/>
<comment type="caution">
    <text evidence="2">The sequence shown here is derived from an EMBL/GenBank/DDBJ whole genome shotgun (WGS) entry which is preliminary data.</text>
</comment>
<dbReference type="Gene3D" id="1.10.10.750">
    <property type="entry name" value="Ypt/Rab-GAP domain of gyp1p, domain 1"/>
    <property type="match status" value="1"/>
</dbReference>
<feature type="compositionally biased region" description="Low complexity" evidence="1">
    <location>
        <begin position="155"/>
        <end position="165"/>
    </location>
</feature>
<dbReference type="AlphaFoldDB" id="A0A9P6KAE4"/>
<sequence length="307" mass="34101">MAMTAPAPMSATAGKNNCIVPSQPDSYSNHPQPQPQHLAQRRLLKSSKSVEVLGRARSYTADPTVHSLRGNFQNLQVNSPNLTKAQMDAYGSNAGDANLAGSGTSQAHGAPAPVRHDSGQYQMDQSKDGSNRMPPRHTQSSHNTNQQLSPYDQPSSSSLLQVQSSHTASRSTPKLTLYPQSALQSSYTNESKETRSFNGLPGQLEPKSKPKSSNLKPIVPVENNNEDHVERDQYGFKKETQWLSHNDFVIFETYYIPIMERRRQKWAIFMNDSQGELPPRSAKLKRYIRKGIPPALRGEVGFETETL</sequence>
<feature type="compositionally biased region" description="Polar residues" evidence="1">
    <location>
        <begin position="137"/>
        <end position="154"/>
    </location>
</feature>
<evidence type="ECO:0000313" key="2">
    <source>
        <dbReference type="EMBL" id="KAF9577673.1"/>
    </source>
</evidence>
<dbReference type="OrthoDB" id="294251at2759"/>
<feature type="region of interest" description="Disordered" evidence="1">
    <location>
        <begin position="1"/>
        <end position="42"/>
    </location>
</feature>
<feature type="compositionally biased region" description="Low complexity" evidence="1">
    <location>
        <begin position="1"/>
        <end position="13"/>
    </location>
</feature>
<organism evidence="2 3">
    <name type="scientific">Lunasporangiospora selenospora</name>
    <dbReference type="NCBI Taxonomy" id="979761"/>
    <lineage>
        <taxon>Eukaryota</taxon>
        <taxon>Fungi</taxon>
        <taxon>Fungi incertae sedis</taxon>
        <taxon>Mucoromycota</taxon>
        <taxon>Mortierellomycotina</taxon>
        <taxon>Mortierellomycetes</taxon>
        <taxon>Mortierellales</taxon>
        <taxon>Mortierellaceae</taxon>
        <taxon>Lunasporangiospora</taxon>
    </lineage>
</organism>
<dbReference type="EMBL" id="JAABOA010004524">
    <property type="protein sequence ID" value="KAF9577673.1"/>
    <property type="molecule type" value="Genomic_DNA"/>
</dbReference>
<gene>
    <name evidence="2" type="ORF">BGW38_006972</name>
</gene>
<feature type="region of interest" description="Disordered" evidence="1">
    <location>
        <begin position="86"/>
        <end position="220"/>
    </location>
</feature>